<evidence type="ECO:0000313" key="24">
    <source>
        <dbReference type="Proteomes" id="UP000546806"/>
    </source>
</evidence>
<dbReference type="Proteomes" id="UP000546244">
    <property type="component" value="Unassembled WGS sequence"/>
</dbReference>
<evidence type="ECO:0000313" key="22">
    <source>
        <dbReference type="Proteomes" id="UP000543379"/>
    </source>
</evidence>
<evidence type="ECO:0000313" key="27">
    <source>
        <dbReference type="Proteomes" id="UP000550367"/>
    </source>
</evidence>
<dbReference type="EMBL" id="JNFA01000029">
    <property type="protein sequence ID" value="KGL38482.1"/>
    <property type="molecule type" value="Genomic_DNA"/>
</dbReference>
<evidence type="ECO:0000313" key="11">
    <source>
        <dbReference type="EMBL" id="MBC2177335.1"/>
    </source>
</evidence>
<dbReference type="Proteomes" id="UP000532866">
    <property type="component" value="Unassembled WGS sequence"/>
</dbReference>
<evidence type="ECO:0000313" key="28">
    <source>
        <dbReference type="Proteomes" id="UP000553016"/>
    </source>
</evidence>
<reference evidence="1 15" key="1">
    <citation type="submission" date="2014-05" db="EMBL/GenBank/DDBJ databases">
        <title>Novel Listeriaceae from food processing environments.</title>
        <authorList>
            <person name="den Bakker H.C."/>
        </authorList>
    </citation>
    <scope>NUCLEOTIDE SEQUENCE [LARGE SCALE GENOMIC DNA]</scope>
    <source>
        <strain evidence="1 15">FSL A5-0281</strain>
    </source>
</reference>
<proteinExistence type="predicted"/>
<evidence type="ECO:0000313" key="12">
    <source>
        <dbReference type="EMBL" id="MBC2240955.1"/>
    </source>
</evidence>
<dbReference type="STRING" id="1552123.EP57_15060"/>
<sequence>MREGFNKECYDQIEPAILIRVEDFQLMGYREIKAEHIWSFLNEVVWKDQENPPLHQRIHDILQMKIASLMDFITMGPPQEAPIEEIIEVLPEGQE</sequence>
<evidence type="ECO:0000313" key="3">
    <source>
        <dbReference type="EMBL" id="MBC1331439.1"/>
    </source>
</evidence>
<evidence type="ECO:0000313" key="23">
    <source>
        <dbReference type="Proteomes" id="UP000546244"/>
    </source>
</evidence>
<dbReference type="Proteomes" id="UP000541735">
    <property type="component" value="Unassembled WGS sequence"/>
</dbReference>
<dbReference type="Proteomes" id="UP000529446">
    <property type="component" value="Unassembled WGS sequence"/>
</dbReference>
<dbReference type="EMBL" id="JAARMV010000002">
    <property type="protein sequence ID" value="MBC2371974.1"/>
    <property type="molecule type" value="Genomic_DNA"/>
</dbReference>
<dbReference type="Proteomes" id="UP000553016">
    <property type="component" value="Unassembled WGS sequence"/>
</dbReference>
<dbReference type="eggNOG" id="ENOG50333P0">
    <property type="taxonomic scope" value="Bacteria"/>
</dbReference>
<dbReference type="RefSeq" id="WP_036087884.1">
    <property type="nucleotide sequence ID" value="NZ_CBCSHQ010000007.1"/>
</dbReference>
<evidence type="ECO:0000313" key="5">
    <source>
        <dbReference type="EMBL" id="MBC1777301.1"/>
    </source>
</evidence>
<dbReference type="Proteomes" id="UP000550367">
    <property type="component" value="Unassembled WGS sequence"/>
</dbReference>
<evidence type="ECO:0008006" key="29">
    <source>
        <dbReference type="Google" id="ProtNLM"/>
    </source>
</evidence>
<evidence type="ECO:0000313" key="2">
    <source>
        <dbReference type="EMBL" id="MBC1316203.1"/>
    </source>
</evidence>
<dbReference type="Proteomes" id="UP000547643">
    <property type="component" value="Unassembled WGS sequence"/>
</dbReference>
<reference evidence="16 17" key="2">
    <citation type="submission" date="2020-03" db="EMBL/GenBank/DDBJ databases">
        <title>Soil Listeria distribution.</title>
        <authorList>
            <person name="Liao J."/>
            <person name="Wiedmann M."/>
        </authorList>
    </citation>
    <scope>NUCLEOTIDE SEQUENCE [LARGE SCALE GENOMIC DNA]</scope>
    <source>
        <strain evidence="12 28">FSL L7-0149</strain>
        <strain evidence="13 27">FSL L7-0153</strain>
        <strain evidence="10 16">FSL L7-0245</strain>
        <strain evidence="11 20">FSL L7-0259</strain>
        <strain evidence="9 17">FSL L7-0360</strain>
        <strain evidence="8 24">FSL L7-0435</strain>
        <strain evidence="6 19">FSL L7-0978</strain>
        <strain evidence="7 26">FSL L7-0990</strain>
        <strain evidence="5 25">FSL L7-1017</strain>
        <strain evidence="4 21">FSL L7-1387</strain>
        <strain evidence="2 22">FSL L7-1816</strain>
        <strain evidence="3 18">FSL L7-1833</strain>
        <strain evidence="14 23">FSL L7-1850</strain>
    </source>
</reference>
<dbReference type="Proteomes" id="UP000543379">
    <property type="component" value="Unassembled WGS sequence"/>
</dbReference>
<evidence type="ECO:0000313" key="26">
    <source>
        <dbReference type="Proteomes" id="UP000548082"/>
    </source>
</evidence>
<dbReference type="EMBL" id="JAARVG010000009">
    <property type="protein sequence ID" value="MBC1793871.1"/>
    <property type="molecule type" value="Genomic_DNA"/>
</dbReference>
<evidence type="ECO:0000313" key="6">
    <source>
        <dbReference type="EMBL" id="MBC1793871.1"/>
    </source>
</evidence>
<evidence type="ECO:0000313" key="25">
    <source>
        <dbReference type="Proteomes" id="UP000547643"/>
    </source>
</evidence>
<evidence type="ECO:0000313" key="19">
    <source>
        <dbReference type="Proteomes" id="UP000539064"/>
    </source>
</evidence>
<protein>
    <recommendedName>
        <fullName evidence="29">ComN-like post-transcriptional regulator</fullName>
    </recommendedName>
</protein>
<comment type="caution">
    <text evidence="1">The sequence shown here is derived from an EMBL/GenBank/DDBJ whole genome shotgun (WGS) entry which is preliminary data.</text>
</comment>
<name>A0A099W0J4_9LIST</name>
<accession>A0A099W0J4</accession>
<dbReference type="EMBL" id="JAARWW010000006">
    <property type="protein sequence ID" value="MBC2004770.1"/>
    <property type="molecule type" value="Genomic_DNA"/>
</dbReference>
<evidence type="ECO:0000313" key="7">
    <source>
        <dbReference type="EMBL" id="MBC1796547.1"/>
    </source>
</evidence>
<evidence type="ECO:0000313" key="14">
    <source>
        <dbReference type="EMBL" id="MBC2371974.1"/>
    </source>
</evidence>
<dbReference type="AlphaFoldDB" id="A0A099W0J4"/>
<dbReference type="EMBL" id="JAARRW010000006">
    <property type="protein sequence ID" value="MBC1563047.1"/>
    <property type="molecule type" value="Genomic_DNA"/>
</dbReference>
<evidence type="ECO:0000313" key="17">
    <source>
        <dbReference type="Proteomes" id="UP000529446"/>
    </source>
</evidence>
<dbReference type="Proteomes" id="UP000029844">
    <property type="component" value="Unassembled WGS sequence"/>
</dbReference>
<evidence type="ECO:0000313" key="9">
    <source>
        <dbReference type="EMBL" id="MBC2116591.1"/>
    </source>
</evidence>
<evidence type="ECO:0000313" key="18">
    <source>
        <dbReference type="Proteomes" id="UP000532866"/>
    </source>
</evidence>
<dbReference type="EMBL" id="JAARXI010000004">
    <property type="protein sequence ID" value="MBC2116591.1"/>
    <property type="molecule type" value="Genomic_DNA"/>
</dbReference>
<keyword evidence="15" id="KW-1185">Reference proteome</keyword>
<dbReference type="Proteomes" id="UP000541955">
    <property type="component" value="Unassembled WGS sequence"/>
</dbReference>
<evidence type="ECO:0000313" key="21">
    <source>
        <dbReference type="Proteomes" id="UP000541955"/>
    </source>
</evidence>
<organism evidence="1 15">
    <name type="scientific">Listeria booriae</name>
    <dbReference type="NCBI Taxonomy" id="1552123"/>
    <lineage>
        <taxon>Bacteria</taxon>
        <taxon>Bacillati</taxon>
        <taxon>Bacillota</taxon>
        <taxon>Bacilli</taxon>
        <taxon>Bacillales</taxon>
        <taxon>Listeriaceae</taxon>
        <taxon>Listeria</taxon>
    </lineage>
</organism>
<gene>
    <name evidence="1" type="ORF">EP57_15060</name>
    <name evidence="3" type="ORF">HB759_05680</name>
    <name evidence="2" type="ORF">HB811_05390</name>
    <name evidence="4" type="ORF">HB902_13270</name>
    <name evidence="14" type="ORF">HBP98_08190</name>
    <name evidence="5" type="ORF">HCA46_00515</name>
    <name evidence="6" type="ORF">HCA52_10615</name>
    <name evidence="7" type="ORF">HCA55_07405</name>
    <name evidence="8" type="ORF">HCA78_13380</name>
    <name evidence="9" type="ORF">HCB06_08225</name>
    <name evidence="13" type="ORF">HCB25_05695</name>
    <name evidence="10" type="ORF">HCB26_04485</name>
    <name evidence="11" type="ORF">HCB27_11950</name>
    <name evidence="12" type="ORF">HCB35_10815</name>
</gene>
<dbReference type="EMBL" id="JAAROL010000001">
    <property type="protein sequence ID" value="MBC1331439.1"/>
    <property type="molecule type" value="Genomic_DNA"/>
</dbReference>
<evidence type="ECO:0000313" key="1">
    <source>
        <dbReference type="EMBL" id="KGL38482.1"/>
    </source>
</evidence>
<dbReference type="OrthoDB" id="2990595at2"/>
<dbReference type="GeneID" id="58718657"/>
<evidence type="ECO:0000313" key="13">
    <source>
        <dbReference type="EMBL" id="MBC2243555.1"/>
    </source>
</evidence>
<dbReference type="InterPro" id="IPR025716">
    <property type="entry name" value="Post-transcriptional_regulator"/>
</dbReference>
<evidence type="ECO:0000313" key="16">
    <source>
        <dbReference type="Proteomes" id="UP000519573"/>
    </source>
</evidence>
<evidence type="ECO:0000313" key="10">
    <source>
        <dbReference type="EMBL" id="MBC2165818.1"/>
    </source>
</evidence>
<dbReference type="EMBL" id="JAARYY010000003">
    <property type="protein sequence ID" value="MBC2243555.1"/>
    <property type="molecule type" value="Genomic_DNA"/>
</dbReference>
<evidence type="ECO:0000313" key="4">
    <source>
        <dbReference type="EMBL" id="MBC1563047.1"/>
    </source>
</evidence>
<dbReference type="Proteomes" id="UP000519573">
    <property type="component" value="Unassembled WGS sequence"/>
</dbReference>
<evidence type="ECO:0000313" key="20">
    <source>
        <dbReference type="Proteomes" id="UP000541735"/>
    </source>
</evidence>
<dbReference type="Proteomes" id="UP000546806">
    <property type="component" value="Unassembled WGS sequence"/>
</dbReference>
<evidence type="ECO:0000313" key="8">
    <source>
        <dbReference type="EMBL" id="MBC2004770.1"/>
    </source>
</evidence>
<dbReference type="EMBL" id="JAARVD010000003">
    <property type="protein sequence ID" value="MBC1796547.1"/>
    <property type="molecule type" value="Genomic_DNA"/>
</dbReference>
<dbReference type="EMBL" id="JAARYH010000002">
    <property type="protein sequence ID" value="MBC2165818.1"/>
    <property type="molecule type" value="Genomic_DNA"/>
</dbReference>
<dbReference type="EMBL" id="JAAROV010000001">
    <property type="protein sequence ID" value="MBC1316203.1"/>
    <property type="molecule type" value="Genomic_DNA"/>
</dbReference>
<dbReference type="Proteomes" id="UP000539064">
    <property type="component" value="Unassembled WGS sequence"/>
</dbReference>
<dbReference type="Proteomes" id="UP000548082">
    <property type="component" value="Unassembled WGS sequence"/>
</dbReference>
<dbReference type="EMBL" id="JAARZA010000004">
    <property type="protein sequence ID" value="MBC2240955.1"/>
    <property type="molecule type" value="Genomic_DNA"/>
</dbReference>
<dbReference type="EMBL" id="JAARUV010000001">
    <property type="protein sequence ID" value="MBC1777301.1"/>
    <property type="molecule type" value="Genomic_DNA"/>
</dbReference>
<dbReference type="Pfam" id="PF13797">
    <property type="entry name" value="Post_transc_reg"/>
    <property type="match status" value="1"/>
</dbReference>
<dbReference type="EMBL" id="JAARYD010000005">
    <property type="protein sequence ID" value="MBC2177335.1"/>
    <property type="molecule type" value="Genomic_DNA"/>
</dbReference>
<evidence type="ECO:0000313" key="15">
    <source>
        <dbReference type="Proteomes" id="UP000029844"/>
    </source>
</evidence>